<name>A0A8S5UZZ3_9CAUD</name>
<evidence type="ECO:0000256" key="1">
    <source>
        <dbReference type="SAM" id="MobiDB-lite"/>
    </source>
</evidence>
<evidence type="ECO:0000313" key="2">
    <source>
        <dbReference type="EMBL" id="DAF99926.1"/>
    </source>
</evidence>
<proteinExistence type="predicted"/>
<reference evidence="2" key="1">
    <citation type="journal article" date="2021" name="Proc. Natl. Acad. Sci. U.S.A.">
        <title>A Catalog of Tens of Thousands of Viruses from Human Metagenomes Reveals Hidden Associations with Chronic Diseases.</title>
        <authorList>
            <person name="Tisza M.J."/>
            <person name="Buck C.B."/>
        </authorList>
    </citation>
    <scope>NUCLEOTIDE SEQUENCE</scope>
    <source>
        <strain evidence="2">CtJT77</strain>
    </source>
</reference>
<accession>A0A8S5UZZ3</accession>
<feature type="region of interest" description="Disordered" evidence="1">
    <location>
        <begin position="63"/>
        <end position="87"/>
    </location>
</feature>
<sequence length="87" mass="10229">MSREELFAAFEELFPDWAKKATSYKKIGSKCLAIRFNNGTSRVFLFENPNNWHFGTKLWRKRPDEAEKKKEIKEHNNGGEKDTPIQP</sequence>
<protein>
    <submittedName>
        <fullName evidence="2">Uncharacterized protein</fullName>
    </submittedName>
</protein>
<dbReference type="EMBL" id="BK016174">
    <property type="protein sequence ID" value="DAF99926.1"/>
    <property type="molecule type" value="Genomic_DNA"/>
</dbReference>
<organism evidence="2">
    <name type="scientific">Siphoviridae sp. ctJT77</name>
    <dbReference type="NCBI Taxonomy" id="2825432"/>
    <lineage>
        <taxon>Viruses</taxon>
        <taxon>Duplodnaviria</taxon>
        <taxon>Heunggongvirae</taxon>
        <taxon>Uroviricota</taxon>
        <taxon>Caudoviricetes</taxon>
    </lineage>
</organism>